<name>A0A7W3ISR4_9ACTN</name>
<evidence type="ECO:0000256" key="1">
    <source>
        <dbReference type="ARBA" id="ARBA00004651"/>
    </source>
</evidence>
<dbReference type="InterPro" id="IPR002549">
    <property type="entry name" value="AI-2E-like"/>
</dbReference>
<evidence type="ECO:0000256" key="3">
    <source>
        <dbReference type="ARBA" id="ARBA00022448"/>
    </source>
</evidence>
<evidence type="ECO:0000313" key="9">
    <source>
        <dbReference type="EMBL" id="MBA8794554.1"/>
    </source>
</evidence>
<comment type="caution">
    <text evidence="9">The sequence shown here is derived from an EMBL/GenBank/DDBJ whole genome shotgun (WGS) entry which is preliminary data.</text>
</comment>
<feature type="transmembrane region" description="Helical" evidence="8">
    <location>
        <begin position="58"/>
        <end position="76"/>
    </location>
</feature>
<sequence length="379" mass="40163">MPARLGAARRSVPASEPAEAERHIPLALRVGAGWTWRLFLIAALVGGVGWLLGYLSEVSIPLAIAVLLCALLSPVTNRLKKWGLPRGLAVAITVIGGFAVVAGALTLIITQIVSGSDSLVNSATQGFSKLTGWLENGPLKLNPELWQTSQLTSRVTQFLKESQSTITTYAADVGSQVGHFFAGFAIMIFSLFYFLYDGRGIFRFVTKFFPERSRGRVDAAARHGWEALGHYVRATILVALVDALGVLIGALILGVPLAPALAALVFIGAFIPLVGAFVSGFLTVLVALVALGWVQALIMLGVIILVMQVEGHLLQPFLLGRAVHLHPLAVLLSIAIGVVIAGIVGALIAVPVLAFTKSFVERILREPGPAGQLTAPRHT</sequence>
<protein>
    <submittedName>
        <fullName evidence="9">Putative PurR-regulated permease PerM</fullName>
    </submittedName>
</protein>
<feature type="transmembrane region" description="Helical" evidence="8">
    <location>
        <begin position="177"/>
        <end position="196"/>
    </location>
</feature>
<feature type="transmembrane region" description="Helical" evidence="8">
    <location>
        <begin position="231"/>
        <end position="254"/>
    </location>
</feature>
<keyword evidence="10" id="KW-1185">Reference proteome</keyword>
<dbReference type="RefSeq" id="WP_182560112.1">
    <property type="nucleotide sequence ID" value="NZ_JACGWT010000003.1"/>
</dbReference>
<dbReference type="AlphaFoldDB" id="A0A7W3ISR4"/>
<evidence type="ECO:0000256" key="4">
    <source>
        <dbReference type="ARBA" id="ARBA00022475"/>
    </source>
</evidence>
<evidence type="ECO:0000256" key="7">
    <source>
        <dbReference type="ARBA" id="ARBA00023136"/>
    </source>
</evidence>
<feature type="transmembrane region" description="Helical" evidence="8">
    <location>
        <begin position="285"/>
        <end position="309"/>
    </location>
</feature>
<gene>
    <name evidence="9" type="ORF">FHX74_002173</name>
</gene>
<proteinExistence type="inferred from homology"/>
<feature type="transmembrane region" description="Helical" evidence="8">
    <location>
        <begin position="329"/>
        <end position="355"/>
    </location>
</feature>
<keyword evidence="3" id="KW-0813">Transport</keyword>
<evidence type="ECO:0000256" key="5">
    <source>
        <dbReference type="ARBA" id="ARBA00022692"/>
    </source>
</evidence>
<evidence type="ECO:0000256" key="6">
    <source>
        <dbReference type="ARBA" id="ARBA00022989"/>
    </source>
</evidence>
<organism evidence="9 10">
    <name type="scientific">Microlunatus kandeliicorticis</name>
    <dbReference type="NCBI Taxonomy" id="1759536"/>
    <lineage>
        <taxon>Bacteria</taxon>
        <taxon>Bacillati</taxon>
        <taxon>Actinomycetota</taxon>
        <taxon>Actinomycetes</taxon>
        <taxon>Propionibacteriales</taxon>
        <taxon>Propionibacteriaceae</taxon>
        <taxon>Microlunatus</taxon>
    </lineage>
</organism>
<comment type="similarity">
    <text evidence="2">Belongs to the autoinducer-2 exporter (AI-2E) (TC 2.A.86) family.</text>
</comment>
<feature type="transmembrane region" description="Helical" evidence="8">
    <location>
        <begin position="34"/>
        <end position="52"/>
    </location>
</feature>
<dbReference type="EMBL" id="JACGWT010000003">
    <property type="protein sequence ID" value="MBA8794554.1"/>
    <property type="molecule type" value="Genomic_DNA"/>
</dbReference>
<feature type="transmembrane region" description="Helical" evidence="8">
    <location>
        <begin position="260"/>
        <end position="278"/>
    </location>
</feature>
<keyword evidence="7 8" id="KW-0472">Membrane</keyword>
<reference evidence="9 10" key="1">
    <citation type="submission" date="2020-07" db="EMBL/GenBank/DDBJ databases">
        <title>Sequencing the genomes of 1000 actinobacteria strains.</title>
        <authorList>
            <person name="Klenk H.-P."/>
        </authorList>
    </citation>
    <scope>NUCLEOTIDE SEQUENCE [LARGE SCALE GENOMIC DNA]</scope>
    <source>
        <strain evidence="9 10">DSM 100723</strain>
    </source>
</reference>
<feature type="transmembrane region" description="Helical" evidence="8">
    <location>
        <begin position="88"/>
        <end position="113"/>
    </location>
</feature>
<keyword evidence="6 8" id="KW-1133">Transmembrane helix</keyword>
<dbReference type="GO" id="GO:0055085">
    <property type="term" value="P:transmembrane transport"/>
    <property type="evidence" value="ECO:0007669"/>
    <property type="project" value="TreeGrafter"/>
</dbReference>
<dbReference type="GO" id="GO:0005886">
    <property type="term" value="C:plasma membrane"/>
    <property type="evidence" value="ECO:0007669"/>
    <property type="project" value="UniProtKB-SubCell"/>
</dbReference>
<evidence type="ECO:0000313" key="10">
    <source>
        <dbReference type="Proteomes" id="UP000523079"/>
    </source>
</evidence>
<accession>A0A7W3ISR4</accession>
<comment type="subcellular location">
    <subcellularLocation>
        <location evidence="1">Cell membrane</location>
        <topology evidence="1">Multi-pass membrane protein</topology>
    </subcellularLocation>
</comment>
<keyword evidence="5 8" id="KW-0812">Transmembrane</keyword>
<evidence type="ECO:0000256" key="8">
    <source>
        <dbReference type="SAM" id="Phobius"/>
    </source>
</evidence>
<dbReference type="PANTHER" id="PTHR21716:SF53">
    <property type="entry name" value="PERMEASE PERM-RELATED"/>
    <property type="match status" value="1"/>
</dbReference>
<dbReference type="PANTHER" id="PTHR21716">
    <property type="entry name" value="TRANSMEMBRANE PROTEIN"/>
    <property type="match status" value="1"/>
</dbReference>
<keyword evidence="4" id="KW-1003">Cell membrane</keyword>
<dbReference type="Pfam" id="PF01594">
    <property type="entry name" value="AI-2E_transport"/>
    <property type="match status" value="1"/>
</dbReference>
<dbReference type="Proteomes" id="UP000523079">
    <property type="component" value="Unassembled WGS sequence"/>
</dbReference>
<evidence type="ECO:0000256" key="2">
    <source>
        <dbReference type="ARBA" id="ARBA00009773"/>
    </source>
</evidence>